<dbReference type="InterPro" id="IPR008979">
    <property type="entry name" value="Galactose-bd-like_sf"/>
</dbReference>
<evidence type="ECO:0000259" key="1">
    <source>
        <dbReference type="Pfam" id="PF02368"/>
    </source>
</evidence>
<dbReference type="Pfam" id="PF02368">
    <property type="entry name" value="Big_2"/>
    <property type="match status" value="1"/>
</dbReference>
<dbReference type="OrthoDB" id="5381604at2"/>
<comment type="caution">
    <text evidence="2">The sequence shown here is derived from an EMBL/GenBank/DDBJ whole genome shotgun (WGS) entry which is preliminary data.</text>
</comment>
<dbReference type="EMBL" id="QFFG01000004">
    <property type="protein sequence ID" value="PWG04962.1"/>
    <property type="molecule type" value="Genomic_DNA"/>
</dbReference>
<evidence type="ECO:0000313" key="3">
    <source>
        <dbReference type="Proteomes" id="UP000245670"/>
    </source>
</evidence>
<protein>
    <submittedName>
        <fullName evidence="2">Glycosyl hydrolase family 16</fullName>
    </submittedName>
</protein>
<name>A0A2U2J9G9_9FLAO</name>
<dbReference type="RefSeq" id="WP_109405278.1">
    <property type="nucleotide sequence ID" value="NZ_QFFG01000004.1"/>
</dbReference>
<organism evidence="2 3">
    <name type="scientific">Polaribacter aquimarinus</name>
    <dbReference type="NCBI Taxonomy" id="2100726"/>
    <lineage>
        <taxon>Bacteria</taxon>
        <taxon>Pseudomonadati</taxon>
        <taxon>Bacteroidota</taxon>
        <taxon>Flavobacteriia</taxon>
        <taxon>Flavobacteriales</taxon>
        <taxon>Flavobacteriaceae</taxon>
    </lineage>
</organism>
<dbReference type="SUPFAM" id="SSF49373">
    <property type="entry name" value="Invasin/intimin cell-adhesion fragments"/>
    <property type="match status" value="1"/>
</dbReference>
<accession>A0A2U2J9G9</accession>
<dbReference type="PROSITE" id="PS51257">
    <property type="entry name" value="PROKAR_LIPOPROTEIN"/>
    <property type="match status" value="1"/>
</dbReference>
<dbReference type="GO" id="GO:0016787">
    <property type="term" value="F:hydrolase activity"/>
    <property type="evidence" value="ECO:0007669"/>
    <property type="project" value="UniProtKB-KW"/>
</dbReference>
<keyword evidence="3" id="KW-1185">Reference proteome</keyword>
<sequence length="646" mass="70218">MKTIKYIYSKIIFCLGLILVTVTSCDREVSDEAVLATFSSVGDVFIDSPVGLGSDFYFPYGGSKPTAWSVDEKESYEGTASMRFDVPNGNDPNGNYAGAIFRIDGAGRDLRKYDALTFWAKASQGVTIGELGFGEDFLDNKYVTSIQNTSLSTSWQKIIIPIPDPSKLIQERGLFRYSAGTQGTNGSGYTFWIDEMKFEKLGTIAQPRPQILNGSEKSEQTFIGGVITLDGLNQVFNLGDGTEQTVATAPAYFNFTSSNPSVATVDEKGKITVSGTGKAEITAKLNGIDAKGKYSLESLGAFTPAPTPTQSAANVISVFSDTYTNIAVDHYNGYWGGSTTQGQNDININGNEIINYKALNYVGVEFHINVPTVNASSMTNFHIDIQVQEDINPGDFIRIGLQDIGGDDTFGGGDDSSGSITIPGTNLTRGSWVSFDFKLSDFTGLTNKSNLGQIVLVSDATIQDVLVDNMYFYEIPTAPSIASPVPSNPSADVISLFSDAYTDVAVDTWRTDWSFGATVLQDVVIVNDNMKEYNNLGFVGVEFKDANTIDATSMTHFRVDTWSATYTEFKIKLVDAGPDGDITTSGDNVEHEITVNNPAQNQWVSHDIPLSSFTGLTKRDKLAQIIFVGIPYGQTKVYVDNVYFRK</sequence>
<dbReference type="AlphaFoldDB" id="A0A2U2J9G9"/>
<dbReference type="InterPro" id="IPR003343">
    <property type="entry name" value="Big_2"/>
</dbReference>
<dbReference type="SUPFAM" id="SSF49785">
    <property type="entry name" value="Galactose-binding domain-like"/>
    <property type="match status" value="1"/>
</dbReference>
<dbReference type="Proteomes" id="UP000245670">
    <property type="component" value="Unassembled WGS sequence"/>
</dbReference>
<gene>
    <name evidence="2" type="ORF">DIS07_10875</name>
</gene>
<reference evidence="2 3" key="1">
    <citation type="submission" date="2018-05" db="EMBL/GenBank/DDBJ databases">
        <title>Polaribacter aquimarinus sp. nov., isolated from sediment in a sediment of sea.</title>
        <authorList>
            <person name="Lu D."/>
        </authorList>
    </citation>
    <scope>NUCLEOTIDE SEQUENCE [LARGE SCALE GENOMIC DNA]</scope>
    <source>
        <strain evidence="2 3">ZY113</strain>
    </source>
</reference>
<keyword evidence="2" id="KW-0378">Hydrolase</keyword>
<evidence type="ECO:0000313" key="2">
    <source>
        <dbReference type="EMBL" id="PWG04962.1"/>
    </source>
</evidence>
<feature type="domain" description="BIG2" evidence="1">
    <location>
        <begin position="247"/>
        <end position="283"/>
    </location>
</feature>
<dbReference type="InterPro" id="IPR008964">
    <property type="entry name" value="Invasin/intimin_cell_adhesion"/>
</dbReference>
<proteinExistence type="predicted"/>
<dbReference type="Gene3D" id="2.60.40.1080">
    <property type="match status" value="1"/>
</dbReference>
<dbReference type="Gene3D" id="2.60.120.430">
    <property type="entry name" value="Galactose-binding lectin"/>
    <property type="match status" value="2"/>
</dbReference>